<organism evidence="2 3">
    <name type="scientific">Zophobas morio</name>
    <dbReference type="NCBI Taxonomy" id="2755281"/>
    <lineage>
        <taxon>Eukaryota</taxon>
        <taxon>Metazoa</taxon>
        <taxon>Ecdysozoa</taxon>
        <taxon>Arthropoda</taxon>
        <taxon>Hexapoda</taxon>
        <taxon>Insecta</taxon>
        <taxon>Pterygota</taxon>
        <taxon>Neoptera</taxon>
        <taxon>Endopterygota</taxon>
        <taxon>Coleoptera</taxon>
        <taxon>Polyphaga</taxon>
        <taxon>Cucujiformia</taxon>
        <taxon>Tenebrionidae</taxon>
        <taxon>Zophobas</taxon>
    </lineage>
</organism>
<evidence type="ECO:0008006" key="4">
    <source>
        <dbReference type="Google" id="ProtNLM"/>
    </source>
</evidence>
<dbReference type="InterPro" id="IPR013762">
    <property type="entry name" value="Integrase-like_cat_sf"/>
</dbReference>
<dbReference type="GO" id="GO:0006310">
    <property type="term" value="P:DNA recombination"/>
    <property type="evidence" value="ECO:0007669"/>
    <property type="project" value="UniProtKB-KW"/>
</dbReference>
<reference evidence="2" key="1">
    <citation type="journal article" date="2023" name="G3 (Bethesda)">
        <title>Whole genome assemblies of Zophobas morio and Tenebrio molitor.</title>
        <authorList>
            <person name="Kaur S."/>
            <person name="Stinson S.A."/>
            <person name="diCenzo G.C."/>
        </authorList>
    </citation>
    <scope>NUCLEOTIDE SEQUENCE</scope>
    <source>
        <strain evidence="2">QUZm001</strain>
    </source>
</reference>
<proteinExistence type="predicted"/>
<name>A0AA38IAH6_9CUCU</name>
<keyword evidence="1" id="KW-0233">DNA recombination</keyword>
<comment type="caution">
    <text evidence="2">The sequence shown here is derived from an EMBL/GenBank/DDBJ whole genome shotgun (WGS) entry which is preliminary data.</text>
</comment>
<dbReference type="GO" id="GO:0003677">
    <property type="term" value="F:DNA binding"/>
    <property type="evidence" value="ECO:0007669"/>
    <property type="project" value="InterPro"/>
</dbReference>
<dbReference type="PANTHER" id="PTHR35617">
    <property type="entry name" value="PHAGE_INTEGRASE DOMAIN-CONTAINING PROTEIN"/>
    <property type="match status" value="1"/>
</dbReference>
<protein>
    <recommendedName>
        <fullName evidence="4">Tyr recombinase domain-containing protein</fullName>
    </recommendedName>
</protein>
<gene>
    <name evidence="2" type="ORF">Zmor_017892</name>
</gene>
<dbReference type="EMBL" id="JALNTZ010000005">
    <property type="protein sequence ID" value="KAJ3651888.1"/>
    <property type="molecule type" value="Genomic_DNA"/>
</dbReference>
<evidence type="ECO:0000313" key="3">
    <source>
        <dbReference type="Proteomes" id="UP001168821"/>
    </source>
</evidence>
<dbReference type="PANTHER" id="PTHR35617:SF3">
    <property type="entry name" value="CORE-BINDING (CB) DOMAIN-CONTAINING PROTEIN"/>
    <property type="match status" value="1"/>
</dbReference>
<dbReference type="Gene3D" id="1.10.443.10">
    <property type="entry name" value="Intergrase catalytic core"/>
    <property type="match status" value="1"/>
</dbReference>
<evidence type="ECO:0000256" key="1">
    <source>
        <dbReference type="ARBA" id="ARBA00023172"/>
    </source>
</evidence>
<evidence type="ECO:0000313" key="2">
    <source>
        <dbReference type="EMBL" id="KAJ3651888.1"/>
    </source>
</evidence>
<dbReference type="GO" id="GO:0015074">
    <property type="term" value="P:DNA integration"/>
    <property type="evidence" value="ECO:0007669"/>
    <property type="project" value="InterPro"/>
</dbReference>
<dbReference type="AlphaFoldDB" id="A0AA38IAH6"/>
<dbReference type="InterPro" id="IPR011010">
    <property type="entry name" value="DNA_brk_join_enz"/>
</dbReference>
<accession>A0AA38IAH6</accession>
<dbReference type="SUPFAM" id="SSF56349">
    <property type="entry name" value="DNA breaking-rejoining enzymes"/>
    <property type="match status" value="1"/>
</dbReference>
<sequence>MTDPIKTSIRTGIYPSFTFQYFTEDPALCVGEDFLFLSTRKPHGRASSTTIARWIRTTLQKAGIDTQIYGAHSTRHATTSAALRSGVIVSVEDIRKLAGWTGRSTVFEKFYNRPLSTQSVIPRVLLRTN</sequence>
<dbReference type="Proteomes" id="UP001168821">
    <property type="component" value="Unassembled WGS sequence"/>
</dbReference>
<keyword evidence="3" id="KW-1185">Reference proteome</keyword>